<evidence type="ECO:0000313" key="2">
    <source>
        <dbReference type="Proteomes" id="UP000217790"/>
    </source>
</evidence>
<gene>
    <name evidence="1" type="ORF">ARMGADRAFT_1026419</name>
</gene>
<reference evidence="2" key="1">
    <citation type="journal article" date="2017" name="Nat. Ecol. Evol.">
        <title>Genome expansion and lineage-specific genetic innovations in the forest pathogenic fungi Armillaria.</title>
        <authorList>
            <person name="Sipos G."/>
            <person name="Prasanna A.N."/>
            <person name="Walter M.C."/>
            <person name="O'Connor E."/>
            <person name="Balint B."/>
            <person name="Krizsan K."/>
            <person name="Kiss B."/>
            <person name="Hess J."/>
            <person name="Varga T."/>
            <person name="Slot J."/>
            <person name="Riley R."/>
            <person name="Boka B."/>
            <person name="Rigling D."/>
            <person name="Barry K."/>
            <person name="Lee J."/>
            <person name="Mihaltcheva S."/>
            <person name="LaButti K."/>
            <person name="Lipzen A."/>
            <person name="Waldron R."/>
            <person name="Moloney N.M."/>
            <person name="Sperisen C."/>
            <person name="Kredics L."/>
            <person name="Vagvoelgyi C."/>
            <person name="Patrignani A."/>
            <person name="Fitzpatrick D."/>
            <person name="Nagy I."/>
            <person name="Doyle S."/>
            <person name="Anderson J.B."/>
            <person name="Grigoriev I.V."/>
            <person name="Gueldener U."/>
            <person name="Muensterkoetter M."/>
            <person name="Nagy L.G."/>
        </authorList>
    </citation>
    <scope>NUCLEOTIDE SEQUENCE [LARGE SCALE GENOMIC DNA]</scope>
    <source>
        <strain evidence="2">Ar21-2</strain>
    </source>
</reference>
<dbReference type="AlphaFoldDB" id="A0A2H3E5I6"/>
<organism evidence="1 2">
    <name type="scientific">Armillaria gallica</name>
    <name type="common">Bulbous honey fungus</name>
    <name type="synonym">Armillaria bulbosa</name>
    <dbReference type="NCBI Taxonomy" id="47427"/>
    <lineage>
        <taxon>Eukaryota</taxon>
        <taxon>Fungi</taxon>
        <taxon>Dikarya</taxon>
        <taxon>Basidiomycota</taxon>
        <taxon>Agaricomycotina</taxon>
        <taxon>Agaricomycetes</taxon>
        <taxon>Agaricomycetidae</taxon>
        <taxon>Agaricales</taxon>
        <taxon>Marasmiineae</taxon>
        <taxon>Physalacriaceae</taxon>
        <taxon>Armillaria</taxon>
    </lineage>
</organism>
<protein>
    <submittedName>
        <fullName evidence="1">Uncharacterized protein</fullName>
    </submittedName>
</protein>
<keyword evidence="2" id="KW-1185">Reference proteome</keyword>
<dbReference type="Proteomes" id="UP000217790">
    <property type="component" value="Unassembled WGS sequence"/>
</dbReference>
<name>A0A2H3E5I6_ARMGA</name>
<accession>A0A2H3E5I6</accession>
<dbReference type="InParanoid" id="A0A2H3E5I6"/>
<dbReference type="EMBL" id="KZ293648">
    <property type="protein sequence ID" value="PBK98408.1"/>
    <property type="molecule type" value="Genomic_DNA"/>
</dbReference>
<proteinExistence type="predicted"/>
<evidence type="ECO:0000313" key="1">
    <source>
        <dbReference type="EMBL" id="PBK98408.1"/>
    </source>
</evidence>
<sequence>MLEDGCGVVREDGRSLRRLGSTVRVLVACSKVSQNSGNLSVVGICEVLTVVQRTLEKWYWRIAAVVIVHPRDIKVKLHSDGTTRERCGQEERRSRVTVGCARTKYGQVAGKRGEHRD</sequence>